<dbReference type="RefSeq" id="WP_111177997.1">
    <property type="nucleotide sequence ID" value="NZ_POUD01000024.1"/>
</dbReference>
<gene>
    <name evidence="2" type="ORF">C1J01_08955</name>
</gene>
<feature type="region of interest" description="Disordered" evidence="1">
    <location>
        <begin position="670"/>
        <end position="695"/>
    </location>
</feature>
<proteinExistence type="predicted"/>
<name>A0A2W2F4E7_9ACTN</name>
<organism evidence="2 3">
    <name type="scientific">Nonomuraea aridisoli</name>
    <dbReference type="NCBI Taxonomy" id="2070368"/>
    <lineage>
        <taxon>Bacteria</taxon>
        <taxon>Bacillati</taxon>
        <taxon>Actinomycetota</taxon>
        <taxon>Actinomycetes</taxon>
        <taxon>Streptosporangiales</taxon>
        <taxon>Streptosporangiaceae</taxon>
        <taxon>Nonomuraea</taxon>
    </lineage>
</organism>
<dbReference type="EMBL" id="POUD01000024">
    <property type="protein sequence ID" value="PZG20620.1"/>
    <property type="molecule type" value="Genomic_DNA"/>
</dbReference>
<evidence type="ECO:0000313" key="2">
    <source>
        <dbReference type="EMBL" id="PZG20620.1"/>
    </source>
</evidence>
<accession>A0A2W2F4E7</accession>
<dbReference type="OrthoDB" id="3521764at2"/>
<sequence length="909" mass="95958">MTDTCSQRAAAVKDACHRDWQQHAAGDRLHKTRHGHRLEVLAEPAVIRNAAGEPVGVDAWVQLHDAQGREVPIDPHRRIINPPTVTRDGRQDPAAAFWESVWDSIDETPNPGGWRTAGTVTVIYGEPADGRLEGQGNTYAAARNGTGTILNDTTGAFSATGQFFVSTYSCYQQYWAFDTSAITDSDEVTAVQLALYQTGQNLAGGNFVVEARAFDWGDTLTTADYRPGNTLNTYTLLASINTNSMGTLNQYYTLNSQPAFLSVPGLKTGMVRLFTSSSKQRTGTAPTAREFVQFATADASGTTTDPRLTITHHGVGTGGTQLVEDFEDATYVVTITAGGDTGWTRDTTEGHDSGASLRSGVITDEQTTDAIVTVPPGATGMRFWYLVSSEETFDKFQLLIDGVEQYPEGGLSGEIPWTQSDTFDVSAATTVIFRYFKDVSVPAGADAAWIDDLTFTFGGGIVRGNVFDGGTHGETITTGNSGGASGDPFNSVVGSLQYTNVQARAGLAAVNPAAGVDCHLDWRAVAQPGDVFCARLYLWLVAAPTAAQRVFVLLGSAGVVSAVWIFPDREITAYAGFSETAAAGFTTPVPTEQWVRIELRYTIGAAGNGTVEMWLYLAANSSAHDDYAISTTLAWPNGKPEGAEFHLQRDTGYWYLDDVAIADEKIGSASPEQSATVGQVAEGDAARSVSGRKTRGIGQAATTAAAHPIAATKRGQVGQAAEDAAAQLLGRRKQRALGGQASELDGVSPMGRAHAAQVSQVAETGTARHIAPLVGTPVPQTGEDDTALPVTGRKIRALGQAAEGDAAAAVAAGLQRAVGQVLAVDSAQPMVRVSVLEVGQAAELDTALRINSSALGLVAEADVALPITPVVYAARPMRAGPVRVAWAAASPRVRWVAGRPRLRWSSVAH</sequence>
<keyword evidence="3" id="KW-1185">Reference proteome</keyword>
<dbReference type="Proteomes" id="UP000249304">
    <property type="component" value="Unassembled WGS sequence"/>
</dbReference>
<reference evidence="2 3" key="1">
    <citation type="submission" date="2018-01" db="EMBL/GenBank/DDBJ databases">
        <title>Draft genome sequence of Nonomuraea sp. KC333.</title>
        <authorList>
            <person name="Sahin N."/>
            <person name="Saygin H."/>
            <person name="Ay H."/>
        </authorList>
    </citation>
    <scope>NUCLEOTIDE SEQUENCE [LARGE SCALE GENOMIC DNA]</scope>
    <source>
        <strain evidence="2 3">KC333</strain>
    </source>
</reference>
<protein>
    <submittedName>
        <fullName evidence="2">Uncharacterized protein</fullName>
    </submittedName>
</protein>
<evidence type="ECO:0000313" key="3">
    <source>
        <dbReference type="Proteomes" id="UP000249304"/>
    </source>
</evidence>
<comment type="caution">
    <text evidence="2">The sequence shown here is derived from an EMBL/GenBank/DDBJ whole genome shotgun (WGS) entry which is preliminary data.</text>
</comment>
<dbReference type="AlphaFoldDB" id="A0A2W2F4E7"/>
<evidence type="ECO:0000256" key="1">
    <source>
        <dbReference type="SAM" id="MobiDB-lite"/>
    </source>
</evidence>